<evidence type="ECO:0000313" key="8">
    <source>
        <dbReference type="EMBL" id="CAA9557911.1"/>
    </source>
</evidence>
<dbReference type="PANTHER" id="PTHR43133">
    <property type="entry name" value="RNA POLYMERASE ECF-TYPE SIGMA FACTO"/>
    <property type="match status" value="1"/>
</dbReference>
<feature type="compositionally biased region" description="Basic and acidic residues" evidence="6">
    <location>
        <begin position="27"/>
        <end position="36"/>
    </location>
</feature>
<dbReference type="Pfam" id="PF04542">
    <property type="entry name" value="Sigma70_r2"/>
    <property type="match status" value="1"/>
</dbReference>
<dbReference type="GO" id="GO:0016987">
    <property type="term" value="F:sigma factor activity"/>
    <property type="evidence" value="ECO:0007669"/>
    <property type="project" value="UniProtKB-KW"/>
</dbReference>
<dbReference type="NCBIfam" id="TIGR02937">
    <property type="entry name" value="sigma70-ECF"/>
    <property type="match status" value="1"/>
</dbReference>
<evidence type="ECO:0000256" key="1">
    <source>
        <dbReference type="ARBA" id="ARBA00010641"/>
    </source>
</evidence>
<evidence type="ECO:0000256" key="6">
    <source>
        <dbReference type="SAM" id="MobiDB-lite"/>
    </source>
</evidence>
<dbReference type="InterPro" id="IPR013324">
    <property type="entry name" value="RNA_pol_sigma_r3/r4-like"/>
</dbReference>
<accession>A0A6J4UTV8</accession>
<evidence type="ECO:0000256" key="3">
    <source>
        <dbReference type="ARBA" id="ARBA00023082"/>
    </source>
</evidence>
<reference evidence="8" key="1">
    <citation type="submission" date="2020-02" db="EMBL/GenBank/DDBJ databases">
        <authorList>
            <person name="Meier V. D."/>
        </authorList>
    </citation>
    <scope>NUCLEOTIDE SEQUENCE</scope>
    <source>
        <strain evidence="8">AVDCRST_MAG70</strain>
    </source>
</reference>
<keyword evidence="3" id="KW-0731">Sigma factor</keyword>
<protein>
    <recommendedName>
        <fullName evidence="7">RNA polymerase sigma-70 region 2 domain-containing protein</fullName>
    </recommendedName>
</protein>
<keyword evidence="2" id="KW-0805">Transcription regulation</keyword>
<dbReference type="AlphaFoldDB" id="A0A6J4UTV8"/>
<feature type="compositionally biased region" description="Basic and acidic residues" evidence="6">
    <location>
        <begin position="49"/>
        <end position="59"/>
    </location>
</feature>
<dbReference type="Gene3D" id="1.10.1740.10">
    <property type="match status" value="1"/>
</dbReference>
<dbReference type="InterPro" id="IPR036388">
    <property type="entry name" value="WH-like_DNA-bd_sf"/>
</dbReference>
<gene>
    <name evidence="8" type="ORF">AVDCRST_MAG70-1432</name>
</gene>
<dbReference type="InterPro" id="IPR039425">
    <property type="entry name" value="RNA_pol_sigma-70-like"/>
</dbReference>
<dbReference type="GO" id="GO:0003677">
    <property type="term" value="F:DNA binding"/>
    <property type="evidence" value="ECO:0007669"/>
    <property type="project" value="UniProtKB-KW"/>
</dbReference>
<organism evidence="8">
    <name type="scientific">uncultured Thermomicrobiales bacterium</name>
    <dbReference type="NCBI Taxonomy" id="1645740"/>
    <lineage>
        <taxon>Bacteria</taxon>
        <taxon>Pseudomonadati</taxon>
        <taxon>Thermomicrobiota</taxon>
        <taxon>Thermomicrobia</taxon>
        <taxon>Thermomicrobiales</taxon>
        <taxon>environmental samples</taxon>
    </lineage>
</organism>
<keyword evidence="4" id="KW-0238">DNA-binding</keyword>
<dbReference type="PANTHER" id="PTHR43133:SF8">
    <property type="entry name" value="RNA POLYMERASE SIGMA FACTOR HI_1459-RELATED"/>
    <property type="match status" value="1"/>
</dbReference>
<evidence type="ECO:0000256" key="2">
    <source>
        <dbReference type="ARBA" id="ARBA00023015"/>
    </source>
</evidence>
<dbReference type="SUPFAM" id="SSF88659">
    <property type="entry name" value="Sigma3 and sigma4 domains of RNA polymerase sigma factors"/>
    <property type="match status" value="1"/>
</dbReference>
<proteinExistence type="inferred from homology"/>
<dbReference type="InterPro" id="IPR013325">
    <property type="entry name" value="RNA_pol_sigma_r2"/>
</dbReference>
<dbReference type="Gene3D" id="1.10.10.10">
    <property type="entry name" value="Winged helix-like DNA-binding domain superfamily/Winged helix DNA-binding domain"/>
    <property type="match status" value="1"/>
</dbReference>
<feature type="domain" description="RNA polymerase sigma-70 region 2" evidence="7">
    <location>
        <begin position="141"/>
        <end position="211"/>
    </location>
</feature>
<evidence type="ECO:0000256" key="5">
    <source>
        <dbReference type="ARBA" id="ARBA00023163"/>
    </source>
</evidence>
<dbReference type="InterPro" id="IPR014284">
    <property type="entry name" value="RNA_pol_sigma-70_dom"/>
</dbReference>
<sequence length="308" mass="32800">MGTPLDEAGGRRAPDDGTGPTPRRPRFHADAQREHLAPAGVPVDDPTDDPIHDPTDDRLSVSADVPVSSAWVEGSSAGTDTVAGGPALDDGRSATDVAAGIGNGRVVAPIAWQTVSPELDARMVTLARLAQAGDREARDRLYSLFAPRIARYARRFAGDGWRLDPAWDGDDLTQEGYLIFIDLVASWPGGPSFAAYALGYLPWRLRNAVRRLNGPRPRAFPAPAAALAELADHSAGTAEAIVLLETVAAGLPAPDGEVLLWRVRDGEPVGVIAARLGISRRTVSRSWQRTVTTLRESFRPVGREAEGA</sequence>
<dbReference type="SUPFAM" id="SSF88946">
    <property type="entry name" value="Sigma2 domain of RNA polymerase sigma factors"/>
    <property type="match status" value="1"/>
</dbReference>
<dbReference type="GO" id="GO:0006352">
    <property type="term" value="P:DNA-templated transcription initiation"/>
    <property type="evidence" value="ECO:0007669"/>
    <property type="project" value="InterPro"/>
</dbReference>
<dbReference type="EMBL" id="CADCWH010000228">
    <property type="protein sequence ID" value="CAA9557911.1"/>
    <property type="molecule type" value="Genomic_DNA"/>
</dbReference>
<feature type="region of interest" description="Disordered" evidence="6">
    <location>
        <begin position="1"/>
        <end position="61"/>
    </location>
</feature>
<evidence type="ECO:0000256" key="4">
    <source>
        <dbReference type="ARBA" id="ARBA00023125"/>
    </source>
</evidence>
<name>A0A6J4UTV8_9BACT</name>
<keyword evidence="5" id="KW-0804">Transcription</keyword>
<comment type="similarity">
    <text evidence="1">Belongs to the sigma-70 factor family. ECF subfamily.</text>
</comment>
<evidence type="ECO:0000259" key="7">
    <source>
        <dbReference type="Pfam" id="PF04542"/>
    </source>
</evidence>
<dbReference type="InterPro" id="IPR007627">
    <property type="entry name" value="RNA_pol_sigma70_r2"/>
</dbReference>